<dbReference type="GO" id="GO:0000034">
    <property type="term" value="F:adenine deaminase activity"/>
    <property type="evidence" value="ECO:0007669"/>
    <property type="project" value="InterPro"/>
</dbReference>
<dbReference type="GO" id="GO:0046872">
    <property type="term" value="F:metal ion binding"/>
    <property type="evidence" value="ECO:0007669"/>
    <property type="project" value="UniProtKB-KW"/>
</dbReference>
<dbReference type="Pfam" id="PF00962">
    <property type="entry name" value="A_deaminase"/>
    <property type="match status" value="1"/>
</dbReference>
<feature type="domain" description="Adenosine deaminase" evidence="6">
    <location>
        <begin position="13"/>
        <end position="332"/>
    </location>
</feature>
<dbReference type="FunFam" id="3.20.20.140:FF:000039">
    <property type="entry name" value="Adenine deaminase"/>
    <property type="match status" value="1"/>
</dbReference>
<dbReference type="Gene3D" id="3.20.20.140">
    <property type="entry name" value="Metal-dependent hydrolases"/>
    <property type="match status" value="1"/>
</dbReference>
<dbReference type="SUPFAM" id="SSF51556">
    <property type="entry name" value="Metallo-dependent hydrolases"/>
    <property type="match status" value="1"/>
</dbReference>
<keyword evidence="5" id="KW-0546">Nucleotide metabolism</keyword>
<accession>A0A381UR97</accession>
<protein>
    <recommendedName>
        <fullName evidence="6">Adenosine deaminase domain-containing protein</fullName>
    </recommendedName>
</protein>
<proteinExistence type="inferred from homology"/>
<evidence type="ECO:0000313" key="7">
    <source>
        <dbReference type="EMBL" id="SVA29343.1"/>
    </source>
</evidence>
<dbReference type="InterPro" id="IPR028892">
    <property type="entry name" value="ADE"/>
</dbReference>
<gene>
    <name evidence="7" type="ORF">METZ01_LOCUS82197</name>
</gene>
<evidence type="ECO:0000256" key="5">
    <source>
        <dbReference type="ARBA" id="ARBA00023080"/>
    </source>
</evidence>
<dbReference type="CDD" id="cd01320">
    <property type="entry name" value="ADA"/>
    <property type="match status" value="1"/>
</dbReference>
<evidence type="ECO:0000256" key="2">
    <source>
        <dbReference type="ARBA" id="ARBA00022723"/>
    </source>
</evidence>
<dbReference type="NCBIfam" id="TIGR01430">
    <property type="entry name" value="aden_deam"/>
    <property type="match status" value="1"/>
</dbReference>
<dbReference type="InterPro" id="IPR006330">
    <property type="entry name" value="Ado/ade_deaminase"/>
</dbReference>
<keyword evidence="4" id="KW-0862">Zinc</keyword>
<dbReference type="GO" id="GO:0006146">
    <property type="term" value="P:adenine catabolic process"/>
    <property type="evidence" value="ECO:0007669"/>
    <property type="project" value="InterPro"/>
</dbReference>
<dbReference type="NCBIfam" id="NF006850">
    <property type="entry name" value="PRK09358.1-6"/>
    <property type="match status" value="1"/>
</dbReference>
<dbReference type="GO" id="GO:0005829">
    <property type="term" value="C:cytosol"/>
    <property type="evidence" value="ECO:0007669"/>
    <property type="project" value="TreeGrafter"/>
</dbReference>
<evidence type="ECO:0000256" key="4">
    <source>
        <dbReference type="ARBA" id="ARBA00022833"/>
    </source>
</evidence>
<dbReference type="PANTHER" id="PTHR43114:SF6">
    <property type="entry name" value="ADENINE DEAMINASE"/>
    <property type="match status" value="1"/>
</dbReference>
<dbReference type="GO" id="GO:0009117">
    <property type="term" value="P:nucleotide metabolic process"/>
    <property type="evidence" value="ECO:0007669"/>
    <property type="project" value="UniProtKB-KW"/>
</dbReference>
<dbReference type="EMBL" id="UINC01006739">
    <property type="protein sequence ID" value="SVA29343.1"/>
    <property type="molecule type" value="Genomic_DNA"/>
</dbReference>
<comment type="cofactor">
    <cofactor evidence="1">
        <name>Zn(2+)</name>
        <dbReference type="ChEBI" id="CHEBI:29105"/>
    </cofactor>
</comment>
<reference evidence="7" key="1">
    <citation type="submission" date="2018-05" db="EMBL/GenBank/DDBJ databases">
        <authorList>
            <person name="Lanie J.A."/>
            <person name="Ng W.-L."/>
            <person name="Kazmierczak K.M."/>
            <person name="Andrzejewski T.M."/>
            <person name="Davidsen T.M."/>
            <person name="Wayne K.J."/>
            <person name="Tettelin H."/>
            <person name="Glass J.I."/>
            <person name="Rusch D."/>
            <person name="Podicherti R."/>
            <person name="Tsui H.-C.T."/>
            <person name="Winkler M.E."/>
        </authorList>
    </citation>
    <scope>NUCLEOTIDE SEQUENCE</scope>
</reference>
<evidence type="ECO:0000256" key="1">
    <source>
        <dbReference type="ARBA" id="ARBA00001947"/>
    </source>
</evidence>
<dbReference type="GO" id="GO:0043103">
    <property type="term" value="P:hypoxanthine salvage"/>
    <property type="evidence" value="ECO:0007669"/>
    <property type="project" value="TreeGrafter"/>
</dbReference>
<evidence type="ECO:0000259" key="6">
    <source>
        <dbReference type="Pfam" id="PF00962"/>
    </source>
</evidence>
<evidence type="ECO:0000256" key="3">
    <source>
        <dbReference type="ARBA" id="ARBA00022801"/>
    </source>
</evidence>
<dbReference type="HAMAP" id="MF_01962">
    <property type="entry name" value="Adenine_deaminase"/>
    <property type="match status" value="1"/>
</dbReference>
<sequence length="340" mass="38393">MSKPSYDWLNKLPKIELHLHIEGTLEPELMFELAQRNAISLPYKNVEDVKAAYQFNNLQDFLDIYYQGAQVLQTEQDFYDLTWAYINKCREQNVVHIEPFFDPQAHTSRGISFASVISGICRALKDGEKEFGITYCLIMCFLRHLSEAEAIETLELAKPYLDKIDGVGLDSSELNHPPEKFSQVFSLAKESGLKLVAHAGEEGPAGYIWSALDNLNVERIDHGVRALDDTELVARLIESKIPLTVCPLSNVKLKVFESMSEHTILTMLELGLSVCVNSDDPSYFGGYITENFNELSQHLSLSKKQAKQLVENSINGSFASKLRKKEIQVLLDDYLIIGPK</sequence>
<dbReference type="InterPro" id="IPR001365">
    <property type="entry name" value="A_deaminase_dom"/>
</dbReference>
<organism evidence="7">
    <name type="scientific">marine metagenome</name>
    <dbReference type="NCBI Taxonomy" id="408172"/>
    <lineage>
        <taxon>unclassified sequences</taxon>
        <taxon>metagenomes</taxon>
        <taxon>ecological metagenomes</taxon>
    </lineage>
</organism>
<keyword evidence="3" id="KW-0378">Hydrolase</keyword>
<dbReference type="PANTHER" id="PTHR43114">
    <property type="entry name" value="ADENINE DEAMINASE"/>
    <property type="match status" value="1"/>
</dbReference>
<dbReference type="InterPro" id="IPR032466">
    <property type="entry name" value="Metal_Hydrolase"/>
</dbReference>
<name>A0A381UR97_9ZZZZ</name>
<keyword evidence="2" id="KW-0479">Metal-binding</keyword>
<dbReference type="AlphaFoldDB" id="A0A381UR97"/>